<evidence type="ECO:0000256" key="1">
    <source>
        <dbReference type="SAM" id="MobiDB-lite"/>
    </source>
</evidence>
<name>A0A328DKQ2_9ASTE</name>
<feature type="region of interest" description="Disordered" evidence="1">
    <location>
        <begin position="215"/>
        <end position="258"/>
    </location>
</feature>
<dbReference type="PANTHER" id="PTHR47481">
    <property type="match status" value="1"/>
</dbReference>
<feature type="compositionally biased region" description="Basic and acidic residues" evidence="1">
    <location>
        <begin position="240"/>
        <end position="254"/>
    </location>
</feature>
<evidence type="ECO:0000313" key="3">
    <source>
        <dbReference type="Proteomes" id="UP000249390"/>
    </source>
</evidence>
<proteinExistence type="predicted"/>
<dbReference type="EMBL" id="NQVE01000125">
    <property type="protein sequence ID" value="RAL45840.1"/>
    <property type="molecule type" value="Genomic_DNA"/>
</dbReference>
<gene>
    <name evidence="2" type="ORF">DM860_005994</name>
</gene>
<reference evidence="2 3" key="1">
    <citation type="submission" date="2018-06" db="EMBL/GenBank/DDBJ databases">
        <title>The Genome of Cuscuta australis (Dodder) Provides Insight into the Evolution of Plant Parasitism.</title>
        <authorList>
            <person name="Liu H."/>
        </authorList>
    </citation>
    <scope>NUCLEOTIDE SEQUENCE [LARGE SCALE GENOMIC DNA]</scope>
    <source>
        <strain evidence="3">cv. Yunnan</strain>
        <tissue evidence="2">Vines</tissue>
    </source>
</reference>
<feature type="compositionally biased region" description="Polar residues" evidence="1">
    <location>
        <begin position="85"/>
        <end position="95"/>
    </location>
</feature>
<dbReference type="PANTHER" id="PTHR47481:SF43">
    <property type="entry name" value="RETROTRANSPOSON COPIA-LIKE N-TERMINAL DOMAIN-CONTAINING PROTEIN"/>
    <property type="match status" value="1"/>
</dbReference>
<evidence type="ECO:0000313" key="2">
    <source>
        <dbReference type="EMBL" id="RAL45840.1"/>
    </source>
</evidence>
<sequence length="295" mass="32431">MVVRLVVEVLVDVGGDRVRSAAQFLTSPTNIFLSLGKMVNDGGGDEAKIEFIGGDDDFGDLVMAGPICGGPYYPMESQQDEDTSHPNSPTTQLKGKNNVRKRGPTYMISFQQKIDIGRLPPPIIRFDEYGRPTGEEEFLNDMQSIANDLALAQQHVPEMDLTVHVLNQMGEEYDSIVSAARVLESPLPFTELGDILKEHETKLKAAEESTQSLVATAHATQRSSSASHGKQQFTYRRRMGSRDGNSRRGRDQSHGDPASTSVCRYCQIPGHTCILLSCSHTAHTVYSSHCHKPPC</sequence>
<keyword evidence="3" id="KW-1185">Reference proteome</keyword>
<feature type="region of interest" description="Disordered" evidence="1">
    <location>
        <begin position="72"/>
        <end position="98"/>
    </location>
</feature>
<organism evidence="2 3">
    <name type="scientific">Cuscuta australis</name>
    <dbReference type="NCBI Taxonomy" id="267555"/>
    <lineage>
        <taxon>Eukaryota</taxon>
        <taxon>Viridiplantae</taxon>
        <taxon>Streptophyta</taxon>
        <taxon>Embryophyta</taxon>
        <taxon>Tracheophyta</taxon>
        <taxon>Spermatophyta</taxon>
        <taxon>Magnoliopsida</taxon>
        <taxon>eudicotyledons</taxon>
        <taxon>Gunneridae</taxon>
        <taxon>Pentapetalae</taxon>
        <taxon>asterids</taxon>
        <taxon>lamiids</taxon>
        <taxon>Solanales</taxon>
        <taxon>Convolvulaceae</taxon>
        <taxon>Cuscuteae</taxon>
        <taxon>Cuscuta</taxon>
        <taxon>Cuscuta subgen. Grammica</taxon>
        <taxon>Cuscuta sect. Cleistogrammica</taxon>
    </lineage>
</organism>
<dbReference type="Proteomes" id="UP000249390">
    <property type="component" value="Unassembled WGS sequence"/>
</dbReference>
<accession>A0A328DKQ2</accession>
<protein>
    <submittedName>
        <fullName evidence="2">Uncharacterized protein</fullName>
    </submittedName>
</protein>
<feature type="compositionally biased region" description="Polar residues" evidence="1">
    <location>
        <begin position="215"/>
        <end position="234"/>
    </location>
</feature>
<dbReference type="AlphaFoldDB" id="A0A328DKQ2"/>
<comment type="caution">
    <text evidence="2">The sequence shown here is derived from an EMBL/GenBank/DDBJ whole genome shotgun (WGS) entry which is preliminary data.</text>
</comment>